<dbReference type="EMBL" id="DVJN01000098">
    <property type="protein sequence ID" value="HIS92356.1"/>
    <property type="molecule type" value="Genomic_DNA"/>
</dbReference>
<dbReference type="CDD" id="cd07750">
    <property type="entry name" value="PolyPPase_VTC_like"/>
    <property type="match status" value="1"/>
</dbReference>
<dbReference type="InterPro" id="IPR042267">
    <property type="entry name" value="VTC_sf"/>
</dbReference>
<evidence type="ECO:0000313" key="2">
    <source>
        <dbReference type="EMBL" id="HIS92356.1"/>
    </source>
</evidence>
<evidence type="ECO:0000313" key="3">
    <source>
        <dbReference type="Proteomes" id="UP000824140"/>
    </source>
</evidence>
<reference evidence="2" key="1">
    <citation type="submission" date="2020-10" db="EMBL/GenBank/DDBJ databases">
        <authorList>
            <person name="Gilroy R."/>
        </authorList>
    </citation>
    <scope>NUCLEOTIDE SEQUENCE</scope>
    <source>
        <strain evidence="2">13766</strain>
    </source>
</reference>
<dbReference type="InterPro" id="IPR018966">
    <property type="entry name" value="VTC_domain"/>
</dbReference>
<dbReference type="AlphaFoldDB" id="A0A9D1FZI5"/>
<accession>A0A9D1FZI5</accession>
<dbReference type="SUPFAM" id="SSF55154">
    <property type="entry name" value="CYTH-like phosphatases"/>
    <property type="match status" value="1"/>
</dbReference>
<gene>
    <name evidence="2" type="ORF">IAA84_04995</name>
</gene>
<dbReference type="Proteomes" id="UP000824140">
    <property type="component" value="Unassembled WGS sequence"/>
</dbReference>
<proteinExistence type="predicted"/>
<reference evidence="2" key="2">
    <citation type="journal article" date="2021" name="PeerJ">
        <title>Extensive microbial diversity within the chicken gut microbiome revealed by metagenomics and culture.</title>
        <authorList>
            <person name="Gilroy R."/>
            <person name="Ravi A."/>
            <person name="Getino M."/>
            <person name="Pursley I."/>
            <person name="Horton D.L."/>
            <person name="Alikhan N.F."/>
            <person name="Baker D."/>
            <person name="Gharbi K."/>
            <person name="Hall N."/>
            <person name="Watson M."/>
            <person name="Adriaenssens E.M."/>
            <person name="Foster-Nyarko E."/>
            <person name="Jarju S."/>
            <person name="Secka A."/>
            <person name="Antonio M."/>
            <person name="Oren A."/>
            <person name="Chaudhuri R.R."/>
            <person name="La Ragione R."/>
            <person name="Hildebrand F."/>
            <person name="Pallen M.J."/>
        </authorList>
    </citation>
    <scope>NUCLEOTIDE SEQUENCE</scope>
    <source>
        <strain evidence="2">13766</strain>
    </source>
</reference>
<name>A0A9D1FZI5_9FIRM</name>
<feature type="domain" description="VTC" evidence="1">
    <location>
        <begin position="7"/>
        <end position="223"/>
    </location>
</feature>
<dbReference type="Gene3D" id="3.20.100.30">
    <property type="entry name" value="VTC, catalytic tunnel domain"/>
    <property type="match status" value="1"/>
</dbReference>
<organism evidence="2 3">
    <name type="scientific">Candidatus Alectryocaccomicrobium excrementavium</name>
    <dbReference type="NCBI Taxonomy" id="2840668"/>
    <lineage>
        <taxon>Bacteria</taxon>
        <taxon>Bacillati</taxon>
        <taxon>Bacillota</taxon>
        <taxon>Clostridia</taxon>
        <taxon>Candidatus Alectryocaccomicrobium</taxon>
    </lineage>
</organism>
<dbReference type="GO" id="GO:0006799">
    <property type="term" value="P:polyphosphate biosynthetic process"/>
    <property type="evidence" value="ECO:0007669"/>
    <property type="project" value="UniProtKB-ARBA"/>
</dbReference>
<dbReference type="Pfam" id="PF09359">
    <property type="entry name" value="VTC"/>
    <property type="match status" value="1"/>
</dbReference>
<evidence type="ECO:0000259" key="1">
    <source>
        <dbReference type="Pfam" id="PF09359"/>
    </source>
</evidence>
<dbReference type="InterPro" id="IPR033469">
    <property type="entry name" value="CYTH-like_dom_sf"/>
</dbReference>
<protein>
    <submittedName>
        <fullName evidence="2">Polyphosphate polymerase domain-containing protein</fullName>
    </submittedName>
</protein>
<comment type="caution">
    <text evidence="2">The sequence shown here is derived from an EMBL/GenBank/DDBJ whole genome shotgun (WGS) entry which is preliminary data.</text>
</comment>
<sequence>MNQATFERYEKKYLLTAAQYRQFRERTRHRLAVDQYGKSTILSVYYDTPDARMIRASMEKPVYKEKLRLRSYGRPGAGDAVFVELKKKYRGIVYKRRVEMPLYAAQAWLGGQGKAPEGQIGREIAYTLAQYDGLAPAMFIAYDRVALYDKEDAALRVTFDSRLLFRREALALEAGAWGEPLLEAGARLMEVKLPGAMPLWLAHLLDELAAYPASFSKYGSAYQRALRPARMGGAQSA</sequence>